<evidence type="ECO:0008006" key="3">
    <source>
        <dbReference type="Google" id="ProtNLM"/>
    </source>
</evidence>
<keyword evidence="2" id="KW-1185">Reference proteome</keyword>
<accession>A0ABP8Y1G8</accession>
<gene>
    <name evidence="1" type="ORF">GCM10023349_43850</name>
</gene>
<dbReference type="SUPFAM" id="SSF53187">
    <property type="entry name" value="Zn-dependent exopeptidases"/>
    <property type="match status" value="1"/>
</dbReference>
<dbReference type="PANTHER" id="PTHR43808">
    <property type="entry name" value="ACETYLORNITHINE DEACETYLASE"/>
    <property type="match status" value="1"/>
</dbReference>
<comment type="caution">
    <text evidence="1">The sequence shown here is derived from an EMBL/GenBank/DDBJ whole genome shotgun (WGS) entry which is preliminary data.</text>
</comment>
<dbReference type="Gene3D" id="3.40.630.10">
    <property type="entry name" value="Zn peptidases"/>
    <property type="match status" value="1"/>
</dbReference>
<organism evidence="1 2">
    <name type="scientific">Nocardioides conyzicola</name>
    <dbReference type="NCBI Taxonomy" id="1651781"/>
    <lineage>
        <taxon>Bacteria</taxon>
        <taxon>Bacillati</taxon>
        <taxon>Actinomycetota</taxon>
        <taxon>Actinomycetes</taxon>
        <taxon>Propionibacteriales</taxon>
        <taxon>Nocardioidaceae</taxon>
        <taxon>Nocardioides</taxon>
    </lineage>
</organism>
<dbReference type="Pfam" id="PF01546">
    <property type="entry name" value="Peptidase_M20"/>
    <property type="match status" value="1"/>
</dbReference>
<reference evidence="2" key="1">
    <citation type="journal article" date="2019" name="Int. J. Syst. Evol. Microbiol.">
        <title>The Global Catalogue of Microorganisms (GCM) 10K type strain sequencing project: providing services to taxonomists for standard genome sequencing and annotation.</title>
        <authorList>
            <consortium name="The Broad Institute Genomics Platform"/>
            <consortium name="The Broad Institute Genome Sequencing Center for Infectious Disease"/>
            <person name="Wu L."/>
            <person name="Ma J."/>
        </authorList>
    </citation>
    <scope>NUCLEOTIDE SEQUENCE [LARGE SCALE GENOMIC DNA]</scope>
    <source>
        <strain evidence="2">JCM 18531</strain>
    </source>
</reference>
<dbReference type="PANTHER" id="PTHR43808:SF31">
    <property type="entry name" value="N-ACETYL-L-CITRULLINE DEACETYLASE"/>
    <property type="match status" value="1"/>
</dbReference>
<sequence length="241" mass="24723">MSDFTMPLVLDLDVVSLTMSLVNIASPTGEEGGLADSIQDALAPLAHLSVERVGTTVVARTAEPDDAADRVLVAGHLDTVAGAPDAFAYVEMGRLVGPGACDAKGGIAVMLKAAASPHPRNATFVFYDGAETGRDGLTQLAESRPDLVTVDAAVVLEPTAGRVSTTEPTHPVLARLVELADAPGPPAVPLSCSGAQALAARGIPTAVFGPGDPRLAHSPDELVPTAELTQCEHVLRTWLQG</sequence>
<name>A0ABP8Y1G8_9ACTN</name>
<evidence type="ECO:0000313" key="2">
    <source>
        <dbReference type="Proteomes" id="UP001499974"/>
    </source>
</evidence>
<protein>
    <recommendedName>
        <fullName evidence="3">M20/M25/M40 family metallo-hydrolase</fullName>
    </recommendedName>
</protein>
<dbReference type="InterPro" id="IPR002933">
    <property type="entry name" value="Peptidase_M20"/>
</dbReference>
<dbReference type="InterPro" id="IPR050072">
    <property type="entry name" value="Peptidase_M20A"/>
</dbReference>
<evidence type="ECO:0000313" key="1">
    <source>
        <dbReference type="EMBL" id="GAA4719044.1"/>
    </source>
</evidence>
<dbReference type="Proteomes" id="UP001499974">
    <property type="component" value="Unassembled WGS sequence"/>
</dbReference>
<proteinExistence type="predicted"/>
<dbReference type="RefSeq" id="WP_345523852.1">
    <property type="nucleotide sequence ID" value="NZ_BAABKM010000005.1"/>
</dbReference>
<dbReference type="EMBL" id="BAABKM010000005">
    <property type="protein sequence ID" value="GAA4719044.1"/>
    <property type="molecule type" value="Genomic_DNA"/>
</dbReference>